<evidence type="ECO:0000256" key="2">
    <source>
        <dbReference type="ARBA" id="ARBA00022840"/>
    </source>
</evidence>
<dbReference type="InterPro" id="IPR003593">
    <property type="entry name" value="AAA+_ATPase"/>
</dbReference>
<proteinExistence type="predicted"/>
<name>A0ABP9QSD8_9RHOO</name>
<dbReference type="NCBIfam" id="NF038308">
    <property type="entry name" value="RNA_repair_RtcR"/>
    <property type="match status" value="1"/>
</dbReference>
<dbReference type="PIRSF" id="PIRSF037354">
    <property type="entry name" value="Txn_actvtr_RtcR"/>
    <property type="match status" value="1"/>
</dbReference>
<reference evidence="5" key="1">
    <citation type="journal article" date="2019" name="Int. J. Syst. Evol. Microbiol.">
        <title>The Global Catalogue of Microorganisms (GCM) 10K type strain sequencing project: providing services to taxonomists for standard genome sequencing and annotation.</title>
        <authorList>
            <consortium name="The Broad Institute Genomics Platform"/>
            <consortium name="The Broad Institute Genome Sequencing Center for Infectious Disease"/>
            <person name="Wu L."/>
            <person name="Ma J."/>
        </authorList>
    </citation>
    <scope>NUCLEOTIDE SEQUENCE [LARGE SCALE GENOMIC DNA]</scope>
    <source>
        <strain evidence="5">JCM 18715</strain>
    </source>
</reference>
<evidence type="ECO:0000313" key="4">
    <source>
        <dbReference type="EMBL" id="GAA5166637.1"/>
    </source>
</evidence>
<dbReference type="InterPro" id="IPR002078">
    <property type="entry name" value="Sigma_54_int"/>
</dbReference>
<dbReference type="PANTHER" id="PTHR32071">
    <property type="entry name" value="TRANSCRIPTIONAL REGULATORY PROTEIN"/>
    <property type="match status" value="1"/>
</dbReference>
<organism evidence="4 5">
    <name type="scientific">Viridibacterium curvum</name>
    <dbReference type="NCBI Taxonomy" id="1101404"/>
    <lineage>
        <taxon>Bacteria</taxon>
        <taxon>Pseudomonadati</taxon>
        <taxon>Pseudomonadota</taxon>
        <taxon>Betaproteobacteria</taxon>
        <taxon>Rhodocyclales</taxon>
        <taxon>Rhodocyclaceae</taxon>
        <taxon>Viridibacterium</taxon>
    </lineage>
</organism>
<feature type="domain" description="Sigma-54 factor interaction" evidence="3">
    <location>
        <begin position="186"/>
        <end position="424"/>
    </location>
</feature>
<dbReference type="PROSITE" id="PS50045">
    <property type="entry name" value="SIGMA54_INTERACT_4"/>
    <property type="match status" value="1"/>
</dbReference>
<dbReference type="RefSeq" id="WP_345533216.1">
    <property type="nucleotide sequence ID" value="NZ_BAABLD010000008.1"/>
</dbReference>
<keyword evidence="1" id="KW-0547">Nucleotide-binding</keyword>
<accession>A0ABP9QSD8</accession>
<dbReference type="Gene3D" id="3.40.50.300">
    <property type="entry name" value="P-loop containing nucleotide triphosphate hydrolases"/>
    <property type="match status" value="1"/>
</dbReference>
<dbReference type="Pfam" id="PF06956">
    <property type="entry name" value="RtcR"/>
    <property type="match status" value="1"/>
</dbReference>
<dbReference type="PANTHER" id="PTHR32071:SF14">
    <property type="entry name" value="TRANSCRIPTIONAL REGULATORY PROTEIN RTCR"/>
    <property type="match status" value="1"/>
</dbReference>
<keyword evidence="5" id="KW-1185">Reference proteome</keyword>
<dbReference type="InterPro" id="IPR027417">
    <property type="entry name" value="P-loop_NTPase"/>
</dbReference>
<dbReference type="SMART" id="SM00382">
    <property type="entry name" value="AAA"/>
    <property type="match status" value="1"/>
</dbReference>
<dbReference type="Proteomes" id="UP001500547">
    <property type="component" value="Unassembled WGS sequence"/>
</dbReference>
<sequence length="533" mass="59981">MRKNVVIGFLGTQLDYGGKGSQRWEKWRPTVGLCQQEDLVVHRLELLHDARSQSLFDRVKGDIAAVSPETEVVSVLQALRDPWDFEEVYTALHDFARGYSFDVEAEDYLIHITTGTHVAQICWFLLAEARYLPARLVQTSPPRKKDVANTIGSYALIDLDLSRYNKIAQRFAREHDDTVSFLKSGIATRNAAFNQMIEQIEKVAGRSKAPMLMVGPTGAGKSFLARRVYELKRQKQRLAGRFVEVNCATLRGDSAMSTLFGHVKGAFTGAQSERPGLLRAADGGLLFLDEIGELGLDEQAMLLKAIEEKRFFPFGGDKEVESDFQLIAGTHRDLRQWVSEGRFREDLFARINLWTFDLPGLAQRPEDIAPNLEFELERFAQEHNQQVRFNVEARQRYLDFAASSQALWRGNFRELSASLTRMATLAESGRITEALVVEEIARLRSGWSGGVARDLVQEVLGDAADALDLFDRCQLDAVLNVCRQADSLSDAGRKLFAMSRQEKKVANDADRLRKYLARFGLEWANVRRAGSGA</sequence>
<dbReference type="SUPFAM" id="SSF52540">
    <property type="entry name" value="P-loop containing nucleoside triphosphate hydrolases"/>
    <property type="match status" value="1"/>
</dbReference>
<dbReference type="InterPro" id="IPR009715">
    <property type="entry name" value="RtcR"/>
</dbReference>
<dbReference type="Gene3D" id="1.10.8.60">
    <property type="match status" value="1"/>
</dbReference>
<evidence type="ECO:0000313" key="5">
    <source>
        <dbReference type="Proteomes" id="UP001500547"/>
    </source>
</evidence>
<dbReference type="CDD" id="cd00009">
    <property type="entry name" value="AAA"/>
    <property type="match status" value="1"/>
</dbReference>
<dbReference type="EMBL" id="BAABLD010000008">
    <property type="protein sequence ID" value="GAA5166637.1"/>
    <property type="molecule type" value="Genomic_DNA"/>
</dbReference>
<evidence type="ECO:0000256" key="1">
    <source>
        <dbReference type="ARBA" id="ARBA00022741"/>
    </source>
</evidence>
<gene>
    <name evidence="4" type="primary">rtcR</name>
    <name evidence="4" type="ORF">GCM10025770_24060</name>
</gene>
<dbReference type="InterPro" id="IPR017183">
    <property type="entry name" value="Sigma54_dep_tscrpt_act_RtcR"/>
</dbReference>
<protein>
    <submittedName>
        <fullName evidence="4">RNA repair transcriptional activator RtcR</fullName>
    </submittedName>
</protein>
<comment type="caution">
    <text evidence="4">The sequence shown here is derived from an EMBL/GenBank/DDBJ whole genome shotgun (WGS) entry which is preliminary data.</text>
</comment>
<evidence type="ECO:0000259" key="3">
    <source>
        <dbReference type="PROSITE" id="PS50045"/>
    </source>
</evidence>
<keyword evidence="2" id="KW-0067">ATP-binding</keyword>
<dbReference type="Pfam" id="PF00158">
    <property type="entry name" value="Sigma54_activat"/>
    <property type="match status" value="1"/>
</dbReference>